<evidence type="ECO:0000256" key="1">
    <source>
        <dbReference type="SAM" id="SignalP"/>
    </source>
</evidence>
<dbReference type="Pfam" id="PF19572">
    <property type="entry name" value="PorV"/>
    <property type="match status" value="1"/>
</dbReference>
<dbReference type="NCBIfam" id="NF033709">
    <property type="entry name" value="PorV_fam"/>
    <property type="match status" value="1"/>
</dbReference>
<proteinExistence type="predicted"/>
<keyword evidence="1" id="KW-0732">Signal</keyword>
<dbReference type="RefSeq" id="WP_110361095.1">
    <property type="nucleotide sequence ID" value="NZ_QFLI01000005.1"/>
</dbReference>
<organism evidence="3 4">
    <name type="scientific">Marinifilum breve</name>
    <dbReference type="NCBI Taxonomy" id="2184082"/>
    <lineage>
        <taxon>Bacteria</taxon>
        <taxon>Pseudomonadati</taxon>
        <taxon>Bacteroidota</taxon>
        <taxon>Bacteroidia</taxon>
        <taxon>Marinilabiliales</taxon>
        <taxon>Marinifilaceae</taxon>
    </lineage>
</organism>
<name>A0A2V3ZWD4_9BACT</name>
<accession>A0A2V3ZWD4</accession>
<evidence type="ECO:0000259" key="2">
    <source>
        <dbReference type="Pfam" id="PF19572"/>
    </source>
</evidence>
<gene>
    <name evidence="3" type="ORF">DF185_12525</name>
</gene>
<feature type="chain" id="PRO_5016092219" description="Type IX secretion system protein PorV domain-containing protein" evidence="1">
    <location>
        <begin position="20"/>
        <end position="354"/>
    </location>
</feature>
<feature type="domain" description="Type IX secretion system protein PorV" evidence="2">
    <location>
        <begin position="24"/>
        <end position="188"/>
    </location>
</feature>
<dbReference type="Proteomes" id="UP000248079">
    <property type="component" value="Unassembled WGS sequence"/>
</dbReference>
<reference evidence="3 4" key="1">
    <citation type="submission" date="2018-05" db="EMBL/GenBank/DDBJ databases">
        <title>Marinifilum breve JC075T sp. nov., a marine bacterium isolated from Yongle Blue Hole in the South China Sea.</title>
        <authorList>
            <person name="Fu T."/>
        </authorList>
    </citation>
    <scope>NUCLEOTIDE SEQUENCE [LARGE SCALE GENOMIC DNA]</scope>
    <source>
        <strain evidence="3 4">JC075</strain>
    </source>
</reference>
<dbReference type="Gene3D" id="2.40.160.60">
    <property type="entry name" value="Outer membrane protein transport protein (OMPP1/FadL/TodX)"/>
    <property type="match status" value="1"/>
</dbReference>
<evidence type="ECO:0000313" key="3">
    <source>
        <dbReference type="EMBL" id="PXY00728.1"/>
    </source>
</evidence>
<dbReference type="OrthoDB" id="9808507at2"/>
<keyword evidence="4" id="KW-1185">Reference proteome</keyword>
<dbReference type="AlphaFoldDB" id="A0A2V3ZWD4"/>
<feature type="signal peptide" evidence="1">
    <location>
        <begin position="1"/>
        <end position="19"/>
    </location>
</feature>
<dbReference type="InterPro" id="IPR045741">
    <property type="entry name" value="PorV"/>
</dbReference>
<protein>
    <recommendedName>
        <fullName evidence="2">Type IX secretion system protein PorV domain-containing protein</fullName>
    </recommendedName>
</protein>
<dbReference type="EMBL" id="QFLI01000005">
    <property type="protein sequence ID" value="PXY00728.1"/>
    <property type="molecule type" value="Genomic_DNA"/>
</dbReference>
<evidence type="ECO:0000313" key="4">
    <source>
        <dbReference type="Proteomes" id="UP000248079"/>
    </source>
</evidence>
<sequence>MRVLLTLFLILGFCSLSVAQTSAPTYSNEFLSIGVGARSFAMGNASVASQSNVEAAYWNPASLVKIDNKYDVAAMHAEYFGGLSAYDYAGLAVKLNKESAIAFSFIRFGVDDIPNTLELIDKDGNLRYDRITTFTSADYALLISYARKTGIKGLDVGGNVKLIYRHTGDFASAYGFGIDLAATYSTSSWKFGALLRDATSTFNSWVFKTDQLEEVFAVTGNEIPENSTELTLPKLILGVSREFQLSDKFALLAEFNTDLTFDGKRNVLVQGDPISIDPHMGIEASFKKFIFLRAGVNNFQEETDFDNSKSWTFQPNLGLGINYKNFRLDYALTDVGDQSIARYSNVFSLAYSFE</sequence>
<comment type="caution">
    <text evidence="3">The sequence shown here is derived from an EMBL/GenBank/DDBJ whole genome shotgun (WGS) entry which is preliminary data.</text>
</comment>